<dbReference type="EMBL" id="LUGG01000001">
    <property type="protein sequence ID" value="OBZ78845.1"/>
    <property type="molecule type" value="Genomic_DNA"/>
</dbReference>
<accession>A0A1C7MPQ5</accession>
<dbReference type="Proteomes" id="UP000092993">
    <property type="component" value="Unassembled WGS sequence"/>
</dbReference>
<protein>
    <submittedName>
        <fullName evidence="1">Uncharacterized protein</fullName>
    </submittedName>
</protein>
<reference evidence="1 2" key="1">
    <citation type="submission" date="2016-03" db="EMBL/GenBank/DDBJ databases">
        <title>Whole genome sequencing of Grifola frondosa 9006-11.</title>
        <authorList>
            <person name="Min B."/>
            <person name="Park H."/>
            <person name="Kim J.-G."/>
            <person name="Cho H."/>
            <person name="Oh Y.-L."/>
            <person name="Kong W.-S."/>
            <person name="Choi I.-G."/>
        </authorList>
    </citation>
    <scope>NUCLEOTIDE SEQUENCE [LARGE SCALE GENOMIC DNA]</scope>
    <source>
        <strain evidence="1 2">9006-11</strain>
    </source>
</reference>
<gene>
    <name evidence="1" type="ORF">A0H81_00557</name>
</gene>
<dbReference type="AlphaFoldDB" id="A0A1C7MPQ5"/>
<proteinExistence type="predicted"/>
<comment type="caution">
    <text evidence="1">The sequence shown here is derived from an EMBL/GenBank/DDBJ whole genome shotgun (WGS) entry which is preliminary data.</text>
</comment>
<dbReference type="OrthoDB" id="3185595at2759"/>
<organism evidence="1 2">
    <name type="scientific">Grifola frondosa</name>
    <name type="common">Maitake</name>
    <name type="synonym">Polyporus frondosus</name>
    <dbReference type="NCBI Taxonomy" id="5627"/>
    <lineage>
        <taxon>Eukaryota</taxon>
        <taxon>Fungi</taxon>
        <taxon>Dikarya</taxon>
        <taxon>Basidiomycota</taxon>
        <taxon>Agaricomycotina</taxon>
        <taxon>Agaricomycetes</taxon>
        <taxon>Polyporales</taxon>
        <taxon>Grifolaceae</taxon>
        <taxon>Grifola</taxon>
    </lineage>
</organism>
<evidence type="ECO:0000313" key="2">
    <source>
        <dbReference type="Proteomes" id="UP000092993"/>
    </source>
</evidence>
<dbReference type="OMA" id="PRHWALA"/>
<name>A0A1C7MPQ5_GRIFR</name>
<evidence type="ECO:0000313" key="1">
    <source>
        <dbReference type="EMBL" id="OBZ78845.1"/>
    </source>
</evidence>
<keyword evidence="2" id="KW-1185">Reference proteome</keyword>
<sequence>MVAYLWLVWYAAPSKMSRKHWALAVTYEAHDRAYATIYEIAGDDTSSRYLPRVVRRVHLTSNHGAASYSGKILLGEINDNVLGALEMYSESSADLVNGNNRKRGAMELNGQDWAVIIIRSLEDAQLLPQVKHLSPL</sequence>